<accession>A0AAD6Z6E9</accession>
<protein>
    <submittedName>
        <fullName evidence="2">Uncharacterized protein</fullName>
    </submittedName>
</protein>
<proteinExistence type="predicted"/>
<name>A0AAD6Z6E9_9AGAR</name>
<gene>
    <name evidence="2" type="ORF">DFH08DRAFT_823671</name>
</gene>
<sequence length="228" mass="24470">MAPHCSSLGRLIIWDLEEHGTLLELGLLAQASFLKHSKDLCLAAQSKPFKGKVVRICTAVVDTEQAFQRAAGSWREVVVRVGRRGHSWIRGYGRRQRTAHNNTSCRGAMGTVHSRCLGKMCSENWALSRRALGQKAGIPLAVVDTRLALAGSWEEAGAGGFGAGNTQRVDIHCVVVGEEGHCRGIAGGLRSVEGGRERTFVCSARKPSAGGGALPKKDQGRRRFVSSA</sequence>
<feature type="compositionally biased region" description="Basic residues" evidence="1">
    <location>
        <begin position="219"/>
        <end position="228"/>
    </location>
</feature>
<comment type="caution">
    <text evidence="2">The sequence shown here is derived from an EMBL/GenBank/DDBJ whole genome shotgun (WGS) entry which is preliminary data.</text>
</comment>
<dbReference type="Proteomes" id="UP001218218">
    <property type="component" value="Unassembled WGS sequence"/>
</dbReference>
<dbReference type="AlphaFoldDB" id="A0AAD6Z6E9"/>
<feature type="region of interest" description="Disordered" evidence="1">
    <location>
        <begin position="207"/>
        <end position="228"/>
    </location>
</feature>
<evidence type="ECO:0000256" key="1">
    <source>
        <dbReference type="SAM" id="MobiDB-lite"/>
    </source>
</evidence>
<organism evidence="2 3">
    <name type="scientific">Mycena albidolilacea</name>
    <dbReference type="NCBI Taxonomy" id="1033008"/>
    <lineage>
        <taxon>Eukaryota</taxon>
        <taxon>Fungi</taxon>
        <taxon>Dikarya</taxon>
        <taxon>Basidiomycota</taxon>
        <taxon>Agaricomycotina</taxon>
        <taxon>Agaricomycetes</taxon>
        <taxon>Agaricomycetidae</taxon>
        <taxon>Agaricales</taxon>
        <taxon>Marasmiineae</taxon>
        <taxon>Mycenaceae</taxon>
        <taxon>Mycena</taxon>
    </lineage>
</organism>
<evidence type="ECO:0000313" key="2">
    <source>
        <dbReference type="EMBL" id="KAJ7309254.1"/>
    </source>
</evidence>
<reference evidence="2" key="1">
    <citation type="submission" date="2023-03" db="EMBL/GenBank/DDBJ databases">
        <title>Massive genome expansion in bonnet fungi (Mycena s.s.) driven by repeated elements and novel gene families across ecological guilds.</title>
        <authorList>
            <consortium name="Lawrence Berkeley National Laboratory"/>
            <person name="Harder C.B."/>
            <person name="Miyauchi S."/>
            <person name="Viragh M."/>
            <person name="Kuo A."/>
            <person name="Thoen E."/>
            <person name="Andreopoulos B."/>
            <person name="Lu D."/>
            <person name="Skrede I."/>
            <person name="Drula E."/>
            <person name="Henrissat B."/>
            <person name="Morin E."/>
            <person name="Kohler A."/>
            <person name="Barry K."/>
            <person name="LaButti K."/>
            <person name="Morin E."/>
            <person name="Salamov A."/>
            <person name="Lipzen A."/>
            <person name="Mereny Z."/>
            <person name="Hegedus B."/>
            <person name="Baldrian P."/>
            <person name="Stursova M."/>
            <person name="Weitz H."/>
            <person name="Taylor A."/>
            <person name="Grigoriev I.V."/>
            <person name="Nagy L.G."/>
            <person name="Martin F."/>
            <person name="Kauserud H."/>
        </authorList>
    </citation>
    <scope>NUCLEOTIDE SEQUENCE</scope>
    <source>
        <strain evidence="2">CBHHK002</strain>
    </source>
</reference>
<evidence type="ECO:0000313" key="3">
    <source>
        <dbReference type="Proteomes" id="UP001218218"/>
    </source>
</evidence>
<dbReference type="EMBL" id="JARIHO010000083">
    <property type="protein sequence ID" value="KAJ7309254.1"/>
    <property type="molecule type" value="Genomic_DNA"/>
</dbReference>
<keyword evidence="3" id="KW-1185">Reference proteome</keyword>